<organism evidence="4 5">
    <name type="scientific">Atta colombica</name>
    <dbReference type="NCBI Taxonomy" id="520822"/>
    <lineage>
        <taxon>Eukaryota</taxon>
        <taxon>Metazoa</taxon>
        <taxon>Ecdysozoa</taxon>
        <taxon>Arthropoda</taxon>
        <taxon>Hexapoda</taxon>
        <taxon>Insecta</taxon>
        <taxon>Pterygota</taxon>
        <taxon>Neoptera</taxon>
        <taxon>Endopterygota</taxon>
        <taxon>Hymenoptera</taxon>
        <taxon>Apocrita</taxon>
        <taxon>Aculeata</taxon>
        <taxon>Formicoidea</taxon>
        <taxon>Formicidae</taxon>
        <taxon>Myrmicinae</taxon>
        <taxon>Atta</taxon>
    </lineage>
</organism>
<dbReference type="EMBL" id="KQ976529">
    <property type="protein sequence ID" value="KYM81763.1"/>
    <property type="molecule type" value="Genomic_DNA"/>
</dbReference>
<dbReference type="Pfam" id="PF00625">
    <property type="entry name" value="Guanylate_kin"/>
    <property type="match status" value="1"/>
</dbReference>
<reference evidence="4 5" key="1">
    <citation type="submission" date="2015-09" db="EMBL/GenBank/DDBJ databases">
        <title>Atta colombica WGS genome.</title>
        <authorList>
            <person name="Nygaard S."/>
            <person name="Hu H."/>
            <person name="Boomsma J."/>
            <person name="Zhang G."/>
        </authorList>
    </citation>
    <scope>NUCLEOTIDE SEQUENCE [LARGE SCALE GENOMIC DNA]</scope>
    <source>
        <strain evidence="4">Treedump-2</strain>
        <tissue evidence="4">Whole body</tissue>
    </source>
</reference>
<evidence type="ECO:0000256" key="1">
    <source>
        <dbReference type="ARBA" id="ARBA00022614"/>
    </source>
</evidence>
<dbReference type="GO" id="GO:0016301">
    <property type="term" value="F:kinase activity"/>
    <property type="evidence" value="ECO:0007669"/>
    <property type="project" value="UniProtKB-KW"/>
</dbReference>
<dbReference type="SUPFAM" id="SSF52058">
    <property type="entry name" value="L domain-like"/>
    <property type="match status" value="1"/>
</dbReference>
<dbReference type="Pfam" id="PF12799">
    <property type="entry name" value="LRR_4"/>
    <property type="match status" value="1"/>
</dbReference>
<dbReference type="InterPro" id="IPR025875">
    <property type="entry name" value="Leu-rich_rpt_4"/>
</dbReference>
<dbReference type="InterPro" id="IPR001611">
    <property type="entry name" value="Leu-rich_rpt"/>
</dbReference>
<dbReference type="PROSITE" id="PS51450">
    <property type="entry name" value="LRR"/>
    <property type="match status" value="5"/>
</dbReference>
<dbReference type="InterPro" id="IPR032675">
    <property type="entry name" value="LRR_dom_sf"/>
</dbReference>
<dbReference type="PROSITE" id="PS50052">
    <property type="entry name" value="GUANYLATE_KINASE_2"/>
    <property type="match status" value="1"/>
</dbReference>
<protein>
    <submittedName>
        <fullName evidence="4">Leucine-rich repeat and guanylate kinase domain-containing protein</fullName>
    </submittedName>
</protein>
<accession>A0A195BB55</accession>
<dbReference type="Proteomes" id="UP000078540">
    <property type="component" value="Unassembled WGS sequence"/>
</dbReference>
<sequence>LNFILFIKISFRFDKQKQQIIDSDWGGYALDLDLWEDSKSPVVQIRPSEVLLDDKESFGFLSDRLIGIGSSFLTRSPENGLYILSKCVLKNRGLTDITMLQFHRHLQYINIANNNISCLSPLSHLPYLMYLDASHNKIEHVSDFTPPWYLTYVNLSYNYIRDIGNLSGCWSIVRLNLSHNILESISGLENLKHLQYLNLSYNLIECIENLDGLNIQELNLEGNCITSFRSIIPGRGINTLPNLRKIFLGYNRLCTLRFFKDVYTLRYVDLKFNRIADLMEILNLKGFISEIDFRGNSCTKWPNYRNALIASISSVKFIDGVQVLPQEKVASAKMFASPLDLIAVRKAAKLTLLEHININKINPYVQPYDEICPPLMILTGPSALKKMTLALHIAQTIPDKVKYCYWYTTKERDKDKNKNKAFVFLNREEFNNMARRGEFLVIVDLLGDSYGFHVNQISLLISEHKIGLTHMNLYSAVEISKRYPNVKTILVFTRSSDLHRNWIQQKYDIYTWITDSVENLLAVEIGKQEKETETASHIINFIKEILNEIISHRVFPIYEISMKPEENGTITDIKLQNKILPKLVFRRSEIISQKKEYITSLEIKNDIKSFDQLLSEEKKELAELKNLNILHYQHVNIYQETITHEEKAKALKDIYIELNIKNRKLYLDYHESHPGFFVLVLFMDDYTKAFDSLINFIHESYTNLPYKKSKILSEMQHFNHMNISIMLESIIDKIRENLSISKLQRKKILKLQRIDCSSQNNDRNKL</sequence>
<name>A0A195BB55_9HYME</name>
<evidence type="ECO:0000256" key="2">
    <source>
        <dbReference type="ARBA" id="ARBA00022737"/>
    </source>
</evidence>
<keyword evidence="4" id="KW-0418">Kinase</keyword>
<dbReference type="InterPro" id="IPR008144">
    <property type="entry name" value="Guanylate_kin-like_dom"/>
</dbReference>
<dbReference type="GO" id="GO:0005737">
    <property type="term" value="C:cytoplasm"/>
    <property type="evidence" value="ECO:0007669"/>
    <property type="project" value="TreeGrafter"/>
</dbReference>
<evidence type="ECO:0000259" key="3">
    <source>
        <dbReference type="PROSITE" id="PS50052"/>
    </source>
</evidence>
<proteinExistence type="predicted"/>
<keyword evidence="4" id="KW-0808">Transferase</keyword>
<dbReference type="SUPFAM" id="SSF52540">
    <property type="entry name" value="P-loop containing nucleoside triphosphate hydrolases"/>
    <property type="match status" value="1"/>
</dbReference>
<dbReference type="InterPro" id="IPR008145">
    <property type="entry name" value="GK/Ca_channel_bsu"/>
</dbReference>
<dbReference type="InterPro" id="IPR027417">
    <property type="entry name" value="P-loop_NTPase"/>
</dbReference>
<gene>
    <name evidence="4" type="ORF">ALC53_07756</name>
</gene>
<keyword evidence="2" id="KW-0677">Repeat</keyword>
<dbReference type="Gene3D" id="3.80.10.10">
    <property type="entry name" value="Ribonuclease Inhibitor"/>
    <property type="match status" value="2"/>
</dbReference>
<dbReference type="PANTHER" id="PTHR15454">
    <property type="entry name" value="NISCHARIN RELATED"/>
    <property type="match status" value="1"/>
</dbReference>
<dbReference type="Gene3D" id="3.40.50.300">
    <property type="entry name" value="P-loop containing nucleotide triphosphate hydrolases"/>
    <property type="match status" value="1"/>
</dbReference>
<evidence type="ECO:0000313" key="4">
    <source>
        <dbReference type="EMBL" id="KYM81763.1"/>
    </source>
</evidence>
<dbReference type="PANTHER" id="PTHR15454:SF56">
    <property type="entry name" value="PROTEIN PHOSPHATASE 1 REGULATORY SUBUNIT 7-RELATED"/>
    <property type="match status" value="1"/>
</dbReference>
<feature type="domain" description="Guanylate kinase-like" evidence="3">
    <location>
        <begin position="373"/>
        <end position="562"/>
    </location>
</feature>
<dbReference type="STRING" id="520822.A0A195BB55"/>
<dbReference type="SMART" id="SM00365">
    <property type="entry name" value="LRR_SD22"/>
    <property type="match status" value="4"/>
</dbReference>
<keyword evidence="5" id="KW-1185">Reference proteome</keyword>
<keyword evidence="1" id="KW-0433">Leucine-rich repeat</keyword>
<dbReference type="AlphaFoldDB" id="A0A195BB55"/>
<evidence type="ECO:0000313" key="5">
    <source>
        <dbReference type="Proteomes" id="UP000078540"/>
    </source>
</evidence>
<feature type="non-terminal residue" evidence="4">
    <location>
        <position position="1"/>
    </location>
</feature>